<accession>A0A182FWH7</accession>
<dbReference type="Proteomes" id="UP000069272">
    <property type="component" value="Chromosome 2L"/>
</dbReference>
<dbReference type="VEuPathDB" id="VectorBase:AALB014023"/>
<dbReference type="EnsemblMetazoa" id="AALB014023-RA">
    <property type="protein sequence ID" value="AALB014023-PA"/>
    <property type="gene ID" value="AALB014023"/>
</dbReference>
<sequence>SRAYVRVCHLPKIWSPPAVSPHSNSCVNSVPPTTASGSTCCFVIVLLFFVVVGFCFPFRFCFSASLCGRTSAPGTAKIVQKSVKPVSQPVLRSCLLWPLNAPQTPIACSSAAGGKLFQKIQKVSTCIPPFSRPSSGKQLLPGSRCLLSNSALRRRLTRHARF</sequence>
<dbReference type="AlphaFoldDB" id="A0A182FWH7"/>
<organism evidence="1 2">
    <name type="scientific">Anopheles albimanus</name>
    <name type="common">New world malaria mosquito</name>
    <dbReference type="NCBI Taxonomy" id="7167"/>
    <lineage>
        <taxon>Eukaryota</taxon>
        <taxon>Metazoa</taxon>
        <taxon>Ecdysozoa</taxon>
        <taxon>Arthropoda</taxon>
        <taxon>Hexapoda</taxon>
        <taxon>Insecta</taxon>
        <taxon>Pterygota</taxon>
        <taxon>Neoptera</taxon>
        <taxon>Endopterygota</taxon>
        <taxon>Diptera</taxon>
        <taxon>Nematocera</taxon>
        <taxon>Culicoidea</taxon>
        <taxon>Culicidae</taxon>
        <taxon>Anophelinae</taxon>
        <taxon>Anopheles</taxon>
    </lineage>
</organism>
<keyword evidence="2" id="KW-1185">Reference proteome</keyword>
<reference evidence="1" key="2">
    <citation type="submission" date="2022-08" db="UniProtKB">
        <authorList>
            <consortium name="EnsemblMetazoa"/>
        </authorList>
    </citation>
    <scope>IDENTIFICATION</scope>
    <source>
        <strain evidence="1">STECLA/ALBI9_A</strain>
    </source>
</reference>
<evidence type="ECO:0000313" key="2">
    <source>
        <dbReference type="Proteomes" id="UP000069272"/>
    </source>
</evidence>
<name>A0A182FWH7_ANOAL</name>
<evidence type="ECO:0000313" key="1">
    <source>
        <dbReference type="EnsemblMetazoa" id="AALB014023-PA"/>
    </source>
</evidence>
<protein>
    <submittedName>
        <fullName evidence="1">Uncharacterized protein</fullName>
    </submittedName>
</protein>
<reference evidence="1 2" key="1">
    <citation type="journal article" date="2017" name="G3 (Bethesda)">
        <title>The Physical Genome Mapping of Anopheles albimanus Corrected Scaffold Misassemblies and Identified Interarm Rearrangements in Genus Anopheles.</title>
        <authorList>
            <person name="Artemov G.N."/>
            <person name="Peery A.N."/>
            <person name="Jiang X."/>
            <person name="Tu Z."/>
            <person name="Stegniy V.N."/>
            <person name="Sharakhova M.V."/>
            <person name="Sharakhov I.V."/>
        </authorList>
    </citation>
    <scope>NUCLEOTIDE SEQUENCE [LARGE SCALE GENOMIC DNA]</scope>
    <source>
        <strain evidence="1 2">ALBI9_A</strain>
    </source>
</reference>
<proteinExistence type="predicted"/>